<evidence type="ECO:0000313" key="2">
    <source>
        <dbReference type="Proteomes" id="UP001181693"/>
    </source>
</evidence>
<reference evidence="1" key="1">
    <citation type="thesis" date="2020" institute="ProQuest LLC" country="789 East Eisenhower Parkway, Ann Arbor, MI, USA">
        <title>Comparative Genomics and Chromosome Evolution.</title>
        <authorList>
            <person name="Mudd A.B."/>
        </authorList>
    </citation>
    <scope>NUCLEOTIDE SEQUENCE</scope>
    <source>
        <strain evidence="1">1538</strain>
        <tissue evidence="1">Blood</tissue>
    </source>
</reference>
<dbReference type="AlphaFoldDB" id="A0AAV2ZEU5"/>
<sequence length="108" mass="11834">MARTGPVDFQYHQAFPHFSTSLQAFVTVGQCPCAFSSILYCYDWTMEDAGKGWCVQGSVQFLMPCLAGESHYSPLAYSAHASEQSAVGLYKPLSGLDCFVLGDNHMHS</sequence>
<name>A0AAV2ZEU5_PYXAD</name>
<accession>A0AAV2ZEU5</accession>
<keyword evidence="2" id="KW-1185">Reference proteome</keyword>
<organism evidence="1 2">
    <name type="scientific">Pyxicephalus adspersus</name>
    <name type="common">African bullfrog</name>
    <dbReference type="NCBI Taxonomy" id="30357"/>
    <lineage>
        <taxon>Eukaryota</taxon>
        <taxon>Metazoa</taxon>
        <taxon>Chordata</taxon>
        <taxon>Craniata</taxon>
        <taxon>Vertebrata</taxon>
        <taxon>Euteleostomi</taxon>
        <taxon>Amphibia</taxon>
        <taxon>Batrachia</taxon>
        <taxon>Anura</taxon>
        <taxon>Neobatrachia</taxon>
        <taxon>Ranoidea</taxon>
        <taxon>Pyxicephalidae</taxon>
        <taxon>Pyxicephalinae</taxon>
        <taxon>Pyxicephalus</taxon>
    </lineage>
</organism>
<protein>
    <submittedName>
        <fullName evidence="1">Uncharacterized protein</fullName>
    </submittedName>
</protein>
<gene>
    <name evidence="1" type="ORF">GDO54_005616</name>
</gene>
<dbReference type="Proteomes" id="UP001181693">
    <property type="component" value="Unassembled WGS sequence"/>
</dbReference>
<proteinExistence type="predicted"/>
<comment type="caution">
    <text evidence="1">The sequence shown here is derived from an EMBL/GenBank/DDBJ whole genome shotgun (WGS) entry which is preliminary data.</text>
</comment>
<evidence type="ECO:0000313" key="1">
    <source>
        <dbReference type="EMBL" id="DBA14684.1"/>
    </source>
</evidence>
<dbReference type="EMBL" id="DYDO01000013">
    <property type="protein sequence ID" value="DBA14684.1"/>
    <property type="molecule type" value="Genomic_DNA"/>
</dbReference>